<gene>
    <name evidence="11" type="ORF">LA374_05185</name>
    <name evidence="10" type="ORF">WL1483_2097</name>
</gene>
<evidence type="ECO:0000256" key="7">
    <source>
        <dbReference type="RuleBase" id="RU364038"/>
    </source>
</evidence>
<comment type="function">
    <text evidence="7">Required for disulfide bond formation in some periplasmic proteins. Acts by transferring its disulfide bond to other proteins and is reduced in the process.</text>
</comment>
<evidence type="ECO:0000256" key="2">
    <source>
        <dbReference type="ARBA" id="ARBA00009813"/>
    </source>
</evidence>
<organism evidence="10 12">
    <name type="scientific">Aeromonas schubertii</name>
    <dbReference type="NCBI Taxonomy" id="652"/>
    <lineage>
        <taxon>Bacteria</taxon>
        <taxon>Pseudomonadati</taxon>
        <taxon>Pseudomonadota</taxon>
        <taxon>Gammaproteobacteria</taxon>
        <taxon>Aeromonadales</taxon>
        <taxon>Aeromonadaceae</taxon>
        <taxon>Aeromonas</taxon>
    </lineage>
</organism>
<evidence type="ECO:0000313" key="13">
    <source>
        <dbReference type="Proteomes" id="UP000774958"/>
    </source>
</evidence>
<dbReference type="InterPro" id="IPR051470">
    <property type="entry name" value="Thiol:disulfide_interchange"/>
</dbReference>
<evidence type="ECO:0000313" key="11">
    <source>
        <dbReference type="EMBL" id="MBZ6065606.1"/>
    </source>
</evidence>
<comment type="subcellular location">
    <subcellularLocation>
        <location evidence="1 7">Periplasm</location>
    </subcellularLocation>
</comment>
<keyword evidence="3 7" id="KW-0732">Signal</keyword>
<dbReference type="PATRIC" id="fig|652.5.peg.567"/>
<feature type="signal peptide" evidence="7">
    <location>
        <begin position="1"/>
        <end position="20"/>
    </location>
</feature>
<evidence type="ECO:0000256" key="3">
    <source>
        <dbReference type="ARBA" id="ARBA00022729"/>
    </source>
</evidence>
<dbReference type="InterPro" id="IPR018950">
    <property type="entry name" value="DiS-bond_isomerase_DsbC/G_N"/>
</dbReference>
<dbReference type="Proteomes" id="UP000058114">
    <property type="component" value="Chromosome"/>
</dbReference>
<evidence type="ECO:0000256" key="4">
    <source>
        <dbReference type="ARBA" id="ARBA00022764"/>
    </source>
</evidence>
<evidence type="ECO:0000256" key="1">
    <source>
        <dbReference type="ARBA" id="ARBA00004418"/>
    </source>
</evidence>
<dbReference type="SUPFAM" id="SSF54423">
    <property type="entry name" value="DsbC/DsbG N-terminal domain-like"/>
    <property type="match status" value="1"/>
</dbReference>
<evidence type="ECO:0000313" key="12">
    <source>
        <dbReference type="Proteomes" id="UP000058114"/>
    </source>
</evidence>
<dbReference type="Gene3D" id="3.40.30.10">
    <property type="entry name" value="Glutaredoxin"/>
    <property type="match status" value="1"/>
</dbReference>
<dbReference type="EMBL" id="CP013067">
    <property type="protein sequence ID" value="ALP41516.1"/>
    <property type="molecule type" value="Genomic_DNA"/>
</dbReference>
<dbReference type="GO" id="GO:0042597">
    <property type="term" value="C:periplasmic space"/>
    <property type="evidence" value="ECO:0007669"/>
    <property type="project" value="UniProtKB-SubCell"/>
</dbReference>
<evidence type="ECO:0000313" key="10">
    <source>
        <dbReference type="EMBL" id="ALP41516.1"/>
    </source>
</evidence>
<dbReference type="InterPro" id="IPR033954">
    <property type="entry name" value="DiS-bond_Isoase_DsbC/G"/>
</dbReference>
<feature type="chain" id="PRO_5010008355" description="Thiol:disulfide interchange protein" evidence="7">
    <location>
        <begin position="21"/>
        <end position="224"/>
    </location>
</feature>
<feature type="domain" description="Disulphide bond isomerase DsbC/G N-terminal" evidence="8">
    <location>
        <begin position="18"/>
        <end position="83"/>
    </location>
</feature>
<dbReference type="SUPFAM" id="SSF52833">
    <property type="entry name" value="Thioredoxin-like"/>
    <property type="match status" value="1"/>
</dbReference>
<keyword evidence="5" id="KW-1015">Disulfide bond</keyword>
<dbReference type="InterPro" id="IPR012336">
    <property type="entry name" value="Thioredoxin-like_fold"/>
</dbReference>
<evidence type="ECO:0000256" key="6">
    <source>
        <dbReference type="ARBA" id="ARBA00023284"/>
    </source>
</evidence>
<reference evidence="12" key="1">
    <citation type="submission" date="2015-10" db="EMBL/GenBank/DDBJ databases">
        <title>Complete Genome Sequence of Aeromonas schubertii strain WL1483.</title>
        <authorList>
            <person name="Liu L."/>
        </authorList>
    </citation>
    <scope>NUCLEOTIDE SEQUENCE [LARGE SCALE GENOMIC DNA]</scope>
    <source>
        <strain evidence="12">WL1483</strain>
    </source>
</reference>
<keyword evidence="13" id="KW-1185">Reference proteome</keyword>
<evidence type="ECO:0000259" key="8">
    <source>
        <dbReference type="Pfam" id="PF10411"/>
    </source>
</evidence>
<reference evidence="10 12" key="2">
    <citation type="journal article" date="2016" name="Genome Announc.">
        <title>Complete Genome Sequence of the Highly Virulent Aeromonas schubertii Strain WL1483, Isolated from Diseased Snakehead Fish (Channa argus) in China.</title>
        <authorList>
            <person name="Liu L."/>
            <person name="Li N."/>
            <person name="Zhang D."/>
            <person name="Fu X."/>
            <person name="Shi C."/>
            <person name="Lin Q."/>
            <person name="Hao G."/>
        </authorList>
    </citation>
    <scope>NUCLEOTIDE SEQUENCE [LARGE SCALE GENOMIC DNA]</scope>
    <source>
        <strain evidence="10 12">WL1483</strain>
    </source>
</reference>
<proteinExistence type="inferred from homology"/>
<dbReference type="AlphaFoldDB" id="A0A0S2SIJ6"/>
<dbReference type="PANTHER" id="PTHR35272">
    <property type="entry name" value="THIOL:DISULFIDE INTERCHANGE PROTEIN DSBC-RELATED"/>
    <property type="match status" value="1"/>
</dbReference>
<dbReference type="Proteomes" id="UP000774958">
    <property type="component" value="Unassembled WGS sequence"/>
</dbReference>
<comment type="similarity">
    <text evidence="2 7">Belongs to the thioredoxin family. DsbC subfamily.</text>
</comment>
<dbReference type="RefSeq" id="WP_082634751.1">
    <property type="nucleotide sequence ID" value="NZ_CP013067.1"/>
</dbReference>
<keyword evidence="6 7" id="KW-0676">Redox-active center</keyword>
<dbReference type="Gene3D" id="3.10.450.70">
    <property type="entry name" value="Disulphide bond isomerase, DsbC/G, N-terminal"/>
    <property type="match status" value="1"/>
</dbReference>
<dbReference type="Pfam" id="PF13098">
    <property type="entry name" value="Thioredoxin_2"/>
    <property type="match status" value="1"/>
</dbReference>
<dbReference type="KEGG" id="asr:WL1483_2097"/>
<dbReference type="PANTHER" id="PTHR35272:SF3">
    <property type="entry name" value="THIOL:DISULFIDE INTERCHANGE PROTEIN DSBC"/>
    <property type="match status" value="1"/>
</dbReference>
<feature type="domain" description="Thioredoxin-like fold" evidence="9">
    <location>
        <begin position="111"/>
        <end position="221"/>
    </location>
</feature>
<dbReference type="CDD" id="cd03020">
    <property type="entry name" value="DsbA_DsbC_DsbG"/>
    <property type="match status" value="1"/>
</dbReference>
<name>A0A0S2SIJ6_9GAMM</name>
<dbReference type="EMBL" id="JAIRBT010000005">
    <property type="protein sequence ID" value="MBZ6065606.1"/>
    <property type="molecule type" value="Genomic_DNA"/>
</dbReference>
<evidence type="ECO:0000259" key="9">
    <source>
        <dbReference type="Pfam" id="PF13098"/>
    </source>
</evidence>
<accession>A0A0S2SIJ6</accession>
<reference evidence="11 13" key="3">
    <citation type="submission" date="2021-09" db="EMBL/GenBank/DDBJ databases">
        <title>Aeromonas schubertii isolated from Asian sea bass.</title>
        <authorList>
            <person name="Pinpimai K."/>
        </authorList>
    </citation>
    <scope>NUCLEOTIDE SEQUENCE [LARGE SCALE GENOMIC DNA]</scope>
    <source>
        <strain evidence="11 13">CHULA2021a</strain>
    </source>
</reference>
<sequence>MIKHLFLIGMLLCVSMMARAAEQQLGERIHQRLGIRVLAVSESPIPGLYRLETPDGIVYSDRAGDFVLQGALLDIRSGVVNLTLRDQQRLRQQRLAKEQQSGPLLQATPERYRLQLFTDLDCDECLSMGQELSALRQAGVSVSLLPIAHPRQGWSQFRQQWCSKIPALAPFDLPEEGCDAILERQTSLASQLGIRRSPTWVLPSGERVSGYRSPSQLLQLLENS</sequence>
<keyword evidence="4 7" id="KW-0574">Periplasm</keyword>
<evidence type="ECO:0000256" key="5">
    <source>
        <dbReference type="ARBA" id="ARBA00023157"/>
    </source>
</evidence>
<dbReference type="InterPro" id="IPR036249">
    <property type="entry name" value="Thioredoxin-like_sf"/>
</dbReference>
<protein>
    <recommendedName>
        <fullName evidence="7">Thiol:disulfide interchange protein</fullName>
    </recommendedName>
</protein>
<dbReference type="InterPro" id="IPR009094">
    <property type="entry name" value="DiS-bond_isomerase_DsbC/G_N_sf"/>
</dbReference>
<dbReference type="Pfam" id="PF10411">
    <property type="entry name" value="DsbC_N"/>
    <property type="match status" value="1"/>
</dbReference>